<gene>
    <name evidence="1" type="ORF">ADK75_07345</name>
</gene>
<reference evidence="2" key="1">
    <citation type="submission" date="2015-07" db="EMBL/GenBank/DDBJ databases">
        <authorList>
            <consortium name="Consortium for Microbial Forensics and Genomics (microFORGE)"/>
            <person name="Knight B.M."/>
            <person name="Roberts D.P."/>
            <person name="Lin D."/>
            <person name="Hari K."/>
            <person name="Fletcher J."/>
            <person name="Melcher U."/>
            <person name="Blagden T."/>
            <person name="Winegar R.A."/>
        </authorList>
    </citation>
    <scope>NUCLEOTIDE SEQUENCE [LARGE SCALE GENOMIC DNA]</scope>
    <source>
        <strain evidence="2">NRRL B-1447</strain>
    </source>
</reference>
<evidence type="ECO:0000313" key="1">
    <source>
        <dbReference type="EMBL" id="KOG56520.1"/>
    </source>
</evidence>
<protein>
    <submittedName>
        <fullName evidence="1">Uncharacterized protein</fullName>
    </submittedName>
</protein>
<comment type="caution">
    <text evidence="1">The sequence shown here is derived from an EMBL/GenBank/DDBJ whole genome shotgun (WGS) entry which is preliminary data.</text>
</comment>
<dbReference type="Proteomes" id="UP000037084">
    <property type="component" value="Unassembled WGS sequence"/>
</dbReference>
<dbReference type="PATRIC" id="fig|1961.12.peg.1658"/>
<organism evidence="1 2">
    <name type="scientific">Streptomyces virginiae</name>
    <name type="common">Streptomyces cinnamonensis</name>
    <dbReference type="NCBI Taxonomy" id="1961"/>
    <lineage>
        <taxon>Bacteria</taxon>
        <taxon>Bacillati</taxon>
        <taxon>Actinomycetota</taxon>
        <taxon>Actinomycetes</taxon>
        <taxon>Kitasatosporales</taxon>
        <taxon>Streptomycetaceae</taxon>
        <taxon>Streptomyces</taxon>
    </lineage>
</organism>
<proteinExistence type="predicted"/>
<sequence>GLVGEDLVEVGLRELGEGVVGRGEDGDVLGVVERVDQAGPNGLATAIEASGVAGWEAAGAALLLSAEAESLPESESEQAARAKGRTAAVATARAVRRKRRVFDMIKISCCVLRKTQGLVTWLGSKVGRQRAAGP</sequence>
<accession>A0A0L8N1U3</accession>
<evidence type="ECO:0000313" key="2">
    <source>
        <dbReference type="Proteomes" id="UP000037084"/>
    </source>
</evidence>
<feature type="non-terminal residue" evidence="1">
    <location>
        <position position="1"/>
    </location>
</feature>
<dbReference type="EMBL" id="LGUV01000046">
    <property type="protein sequence ID" value="KOG56520.1"/>
    <property type="molecule type" value="Genomic_DNA"/>
</dbReference>
<dbReference type="AlphaFoldDB" id="A0A0L8N1U3"/>
<name>A0A0L8N1U3_STRVG</name>